<feature type="region of interest" description="Disordered" evidence="1">
    <location>
        <begin position="1"/>
        <end position="20"/>
    </location>
</feature>
<dbReference type="Pfam" id="PF19844">
    <property type="entry name" value="DUF6319"/>
    <property type="match status" value="1"/>
</dbReference>
<dbReference type="Proteomes" id="UP000054226">
    <property type="component" value="Unassembled WGS sequence"/>
</dbReference>
<dbReference type="InterPro" id="IPR046282">
    <property type="entry name" value="DUF6319"/>
</dbReference>
<reference evidence="2 3" key="1">
    <citation type="journal article" date="2013" name="Genome Announc.">
        <title>Draft Genome Sequence of Amycolatopsis decaplanina Strain DSM 44594T.</title>
        <authorList>
            <person name="Kaur N."/>
            <person name="Kumar S."/>
            <person name="Bala M."/>
            <person name="Raghava G.P."/>
            <person name="Mayilraj S."/>
        </authorList>
    </citation>
    <scope>NUCLEOTIDE SEQUENCE [LARGE SCALE GENOMIC DNA]</scope>
    <source>
        <strain evidence="2 3">DSM 44594</strain>
    </source>
</reference>
<evidence type="ECO:0000256" key="1">
    <source>
        <dbReference type="SAM" id="MobiDB-lite"/>
    </source>
</evidence>
<dbReference type="AlphaFoldDB" id="M2ZA71"/>
<evidence type="ECO:0000313" key="3">
    <source>
        <dbReference type="Proteomes" id="UP000054226"/>
    </source>
</evidence>
<name>M2ZA71_9PSEU</name>
<accession>M2ZA71</accession>
<feature type="region of interest" description="Disordered" evidence="1">
    <location>
        <begin position="25"/>
        <end position="112"/>
    </location>
</feature>
<evidence type="ECO:0000313" key="2">
    <source>
        <dbReference type="EMBL" id="EME64217.1"/>
    </source>
</evidence>
<evidence type="ECO:0008006" key="4">
    <source>
        <dbReference type="Google" id="ProtNLM"/>
    </source>
</evidence>
<comment type="caution">
    <text evidence="2">The sequence shown here is derived from an EMBL/GenBank/DDBJ whole genome shotgun (WGS) entry which is preliminary data.</text>
</comment>
<feature type="compositionally biased region" description="Low complexity" evidence="1">
    <location>
        <begin position="65"/>
        <end position="74"/>
    </location>
</feature>
<gene>
    <name evidence="2" type="ORF">H074_02585</name>
</gene>
<organism evidence="2 3">
    <name type="scientific">Amycolatopsis decaplanina DSM 44594</name>
    <dbReference type="NCBI Taxonomy" id="1284240"/>
    <lineage>
        <taxon>Bacteria</taxon>
        <taxon>Bacillati</taxon>
        <taxon>Actinomycetota</taxon>
        <taxon>Actinomycetes</taxon>
        <taxon>Pseudonocardiales</taxon>
        <taxon>Pseudonocardiaceae</taxon>
        <taxon>Amycolatopsis</taxon>
    </lineage>
</organism>
<proteinExistence type="predicted"/>
<feature type="compositionally biased region" description="Polar residues" evidence="1">
    <location>
        <begin position="1"/>
        <end position="15"/>
    </location>
</feature>
<keyword evidence="3" id="KW-1185">Reference proteome</keyword>
<protein>
    <recommendedName>
        <fullName evidence="4">Mucin</fullName>
    </recommendedName>
</protein>
<sequence length="201" mass="21288">MKDSFMSSGTPTTPRFASLERLFYDVPGTTPYPGKETTPTMTVDALTRTDAVSEEAATEAPVDSTPQAETAEAPAEAKTETPETPETPAEEAAEESPKPKRGRPKVATTAKKTRTVELTLTVTGTADGEWQAELKNGTKWVAKGLEIPAAAVSRAAKELHADLSGPIDEVINAARELQAAKVAQLEAELEKAKLALAELDA</sequence>
<dbReference type="EMBL" id="AOHO01000020">
    <property type="protein sequence ID" value="EME64217.1"/>
    <property type="molecule type" value="Genomic_DNA"/>
</dbReference>
<dbReference type="PATRIC" id="fig|1284240.4.peg.516"/>